<organism evidence="1 2">
    <name type="scientific">Plectus sambesii</name>
    <dbReference type="NCBI Taxonomy" id="2011161"/>
    <lineage>
        <taxon>Eukaryota</taxon>
        <taxon>Metazoa</taxon>
        <taxon>Ecdysozoa</taxon>
        <taxon>Nematoda</taxon>
        <taxon>Chromadorea</taxon>
        <taxon>Plectida</taxon>
        <taxon>Plectina</taxon>
        <taxon>Plectoidea</taxon>
        <taxon>Plectidae</taxon>
        <taxon>Plectus</taxon>
    </lineage>
</organism>
<evidence type="ECO:0000313" key="1">
    <source>
        <dbReference type="Proteomes" id="UP000887566"/>
    </source>
</evidence>
<dbReference type="Proteomes" id="UP000887566">
    <property type="component" value="Unplaced"/>
</dbReference>
<keyword evidence="1" id="KW-1185">Reference proteome</keyword>
<reference evidence="2" key="1">
    <citation type="submission" date="2022-11" db="UniProtKB">
        <authorList>
            <consortium name="WormBaseParasite"/>
        </authorList>
    </citation>
    <scope>IDENTIFICATION</scope>
</reference>
<sequence length="190" mass="20926">MGPSYPVPRRRSANNLRHEVQTKYAELAPPAHVGSCPGMTSGSMRSRPSAPPVQAGAAVWIICIYISILLESVQCRGTFHRYQFVLNAMSSQVEAFEWTKSSNFSPSEQSVAVLKLTLSSQNKNTTRSDADTVAAQREWAAAQDEFDVVQYVKEEIGYRVADKIYDLTQFSPVCLDIGCGAGHIAPHVFK</sequence>
<protein>
    <submittedName>
        <fullName evidence="2">Uncharacterized protein</fullName>
    </submittedName>
</protein>
<accession>A0A914W693</accession>
<evidence type="ECO:0000313" key="2">
    <source>
        <dbReference type="WBParaSite" id="PSAMB.scaffold335size56070.g4882.t1"/>
    </source>
</evidence>
<proteinExistence type="predicted"/>
<name>A0A914W693_9BILA</name>
<dbReference type="WBParaSite" id="PSAMB.scaffold335size56070.g4882.t1">
    <property type="protein sequence ID" value="PSAMB.scaffold335size56070.g4882.t1"/>
    <property type="gene ID" value="PSAMB.scaffold335size56070.g4882"/>
</dbReference>
<dbReference type="AlphaFoldDB" id="A0A914W693"/>